<feature type="chain" id="PRO_5028330390" evidence="1">
    <location>
        <begin position="22"/>
        <end position="313"/>
    </location>
</feature>
<dbReference type="Pfam" id="PF14415">
    <property type="entry name" value="DUF4424"/>
    <property type="match status" value="1"/>
</dbReference>
<evidence type="ECO:0000259" key="2">
    <source>
        <dbReference type="Pfam" id="PF14415"/>
    </source>
</evidence>
<gene>
    <name evidence="3" type="ORF">GNC09_001166</name>
</gene>
<proteinExistence type="predicted"/>
<reference evidence="3" key="2">
    <citation type="submission" date="2018-07" db="EMBL/GenBank/DDBJ databases">
        <authorList>
            <consortium name="NCBI Pathogen Detection Project"/>
        </authorList>
    </citation>
    <scope>NUCLEOTIDE SEQUENCE</scope>
    <source>
        <strain evidence="3">1363-65</strain>
    </source>
</reference>
<dbReference type="InterPro" id="IPR025538">
    <property type="entry name" value="DUF4424"/>
</dbReference>
<feature type="domain" description="DUF4424" evidence="2">
    <location>
        <begin position="21"/>
        <end position="305"/>
    </location>
</feature>
<keyword evidence="1" id="KW-0732">Signal</keyword>
<name>A0A737BMJ3_SALER</name>
<dbReference type="Gene3D" id="2.60.40.3680">
    <property type="match status" value="2"/>
</dbReference>
<feature type="signal peptide" evidence="1">
    <location>
        <begin position="1"/>
        <end position="21"/>
    </location>
</feature>
<evidence type="ECO:0000313" key="3">
    <source>
        <dbReference type="EMBL" id="HAE8101224.1"/>
    </source>
</evidence>
<reference evidence="3" key="1">
    <citation type="journal article" date="2018" name="Genome Biol.">
        <title>SKESA: strategic k-mer extension for scrupulous assemblies.</title>
        <authorList>
            <person name="Souvorov A."/>
            <person name="Agarwala R."/>
            <person name="Lipman D.J."/>
        </authorList>
    </citation>
    <scope>NUCLEOTIDE SEQUENCE</scope>
    <source>
        <strain evidence="3">1363-65</strain>
    </source>
</reference>
<protein>
    <submittedName>
        <fullName evidence="3">DUF4424 domain-containing protein</fullName>
    </submittedName>
</protein>
<comment type="caution">
    <text evidence="3">The sequence shown here is derived from an EMBL/GenBank/DDBJ whole genome shotgun (WGS) entry which is preliminary data.</text>
</comment>
<accession>A0A737BMJ3</accession>
<dbReference type="AlphaFoldDB" id="A0A737BMJ3"/>
<evidence type="ECO:0000256" key="1">
    <source>
        <dbReference type="SAM" id="SignalP"/>
    </source>
</evidence>
<organism evidence="3">
    <name type="scientific">Salmonella enterica subsp. indica serovar 45:a:e,n,x</name>
    <dbReference type="NCBI Taxonomy" id="1307500"/>
    <lineage>
        <taxon>Bacteria</taxon>
        <taxon>Pseudomonadati</taxon>
        <taxon>Pseudomonadota</taxon>
        <taxon>Gammaproteobacteria</taxon>
        <taxon>Enterobacterales</taxon>
        <taxon>Enterobacteriaceae</taxon>
        <taxon>Salmonella</taxon>
    </lineage>
</organism>
<sequence length="313" mass="35254">MAKFNWLSVLLLIISSNNVCANDSGVGETNGSIEFMQQNEISMTKERLFIASDRINVDYVFINHAAQDITVQIAFPMPPIYQNDSRDHAKGIANFKISVEGKPVKSESRWRVISLNAANESTQDITARVLQNGWTIPQLIDALRDDDPIKSRNGKDGKPSLPVDQEIAVQQYFIWQQRFPAGKEIIIHHSYTPSQSGGVPLSLEDITGDKCLTSVTRKALKRLDAGIKYKNEGGDANIGWSELSYILKTGSNWKDGVISDFTLRIHKKSENEVIAPCFSYPLKQIDPLTLEFKQKNFKPDENLDIHFYYDSSL</sequence>
<dbReference type="EMBL" id="DAATDB010000005">
    <property type="protein sequence ID" value="HAE8101224.1"/>
    <property type="molecule type" value="Genomic_DNA"/>
</dbReference>